<dbReference type="Pfam" id="PF04082">
    <property type="entry name" value="Fungal_trans"/>
    <property type="match status" value="1"/>
</dbReference>
<gene>
    <name evidence="10" type="ORF">AOQ84DRAFT_302254</name>
</gene>
<dbReference type="SUPFAM" id="SSF57667">
    <property type="entry name" value="beta-beta-alpha zinc fingers"/>
    <property type="match status" value="1"/>
</dbReference>
<evidence type="ECO:0000256" key="6">
    <source>
        <dbReference type="ARBA" id="ARBA00023242"/>
    </source>
</evidence>
<evidence type="ECO:0000256" key="7">
    <source>
        <dbReference type="PROSITE-ProRule" id="PRU00042"/>
    </source>
</evidence>
<evidence type="ECO:0000259" key="9">
    <source>
        <dbReference type="PROSITE" id="PS50157"/>
    </source>
</evidence>
<evidence type="ECO:0000313" key="11">
    <source>
        <dbReference type="Proteomes" id="UP000250140"/>
    </source>
</evidence>
<evidence type="ECO:0000256" key="4">
    <source>
        <dbReference type="ARBA" id="ARBA00022771"/>
    </source>
</evidence>
<dbReference type="GO" id="GO:0006351">
    <property type="term" value="P:DNA-templated transcription"/>
    <property type="evidence" value="ECO:0007669"/>
    <property type="project" value="InterPro"/>
</dbReference>
<dbReference type="PANTHER" id="PTHR40626:SF14">
    <property type="entry name" value="C2H2 TYPE ZINC FINGER DOMAIN PROTEIN (AFU_ORTHOLOGUE AFUA_1G02360)"/>
    <property type="match status" value="1"/>
</dbReference>
<dbReference type="InterPro" id="IPR051059">
    <property type="entry name" value="VerF-like"/>
</dbReference>
<name>A0A8E2ERT4_9PEZI</name>
<accession>A0A8E2ERT4</accession>
<sequence>MERDMECRFCHKAFSKGEHLRIQDTGSRPFVCKHCKRPFGRQDSLMRHEKLHARTENARFASSPSALVTKPVTPESLHNSDAGDGNDPSLAGGPSSDQGHNDQDAAAAATIQNMTPLSDLDFELIWPDSEDLFQTIMSSDVSSQWQLPLATLPFPPESYSSRNVSIGSPSSFDDRAPSIGIIPSGGNHQAVHDVSEMIVSLSSSVTAAAGSTSITSVFLDECLHMFFVRFIPTFPVLHRQTFVFRECTHPLLLNAIAIGSLYLGPKDAVAKGEALWRLAHTAVATSWQTLMTHRGPYDACQGVQLVITSLLGQVYGALSKNRAIRTTSQAFRALGLFCASHCGMFNCEPFSASSLLSSNASKAEKDHQWRVWASSEIQRRALLAHYMLDGLIAHMSGEPTSVRHASNQLGLPSSEAAFEAATADEWLSHLHTESADQSSFRSIFRILFSPVDDARWLGYTFSAFSFRVLLEGLQSLVSDCDENGNAAVGVPTKAEIRRALARVYESIARELSLPTSDRLETYLRWHAICLDAMKNSSLMCKYVCNRYNVDQHIWANGKVTKPEPDLIRWANTDDGRRALLHAVAIQDIIEQLPRGRAHAIHMPSSLFAAATVYSVFSLAGIVTVKLPSAIDWKDVLSTIDDPSMNLAELSGAAIDSDTVRYIRGEYNHDFCPSGATRNLLYEFNSIQKLFGCLSTQWGVSSDMEEVVSQWISLCH</sequence>
<dbReference type="PROSITE" id="PS00028">
    <property type="entry name" value="ZINC_FINGER_C2H2_1"/>
    <property type="match status" value="1"/>
</dbReference>
<dbReference type="FunFam" id="3.30.160.60:FF:003641">
    <property type="match status" value="1"/>
</dbReference>
<dbReference type="PANTHER" id="PTHR40626">
    <property type="entry name" value="MIP31509P"/>
    <property type="match status" value="1"/>
</dbReference>
<evidence type="ECO:0000256" key="2">
    <source>
        <dbReference type="ARBA" id="ARBA00022723"/>
    </source>
</evidence>
<dbReference type="Gene3D" id="3.30.160.60">
    <property type="entry name" value="Classic Zinc Finger"/>
    <property type="match status" value="1"/>
</dbReference>
<keyword evidence="4 7" id="KW-0863">Zinc-finger</keyword>
<dbReference type="Proteomes" id="UP000250140">
    <property type="component" value="Unassembled WGS sequence"/>
</dbReference>
<dbReference type="AlphaFoldDB" id="A0A8E2ERT4"/>
<dbReference type="GO" id="GO:0000785">
    <property type="term" value="C:chromatin"/>
    <property type="evidence" value="ECO:0007669"/>
    <property type="project" value="TreeGrafter"/>
</dbReference>
<evidence type="ECO:0000256" key="5">
    <source>
        <dbReference type="ARBA" id="ARBA00022833"/>
    </source>
</evidence>
<dbReference type="InterPro" id="IPR036236">
    <property type="entry name" value="Znf_C2H2_sf"/>
</dbReference>
<dbReference type="GO" id="GO:0000978">
    <property type="term" value="F:RNA polymerase II cis-regulatory region sequence-specific DNA binding"/>
    <property type="evidence" value="ECO:0007669"/>
    <property type="project" value="InterPro"/>
</dbReference>
<protein>
    <submittedName>
        <fullName evidence="10">C2H2 type zinc finger domain protein</fullName>
    </submittedName>
</protein>
<organism evidence="10 11">
    <name type="scientific">Glonium stellatum</name>
    <dbReference type="NCBI Taxonomy" id="574774"/>
    <lineage>
        <taxon>Eukaryota</taxon>
        <taxon>Fungi</taxon>
        <taxon>Dikarya</taxon>
        <taxon>Ascomycota</taxon>
        <taxon>Pezizomycotina</taxon>
        <taxon>Dothideomycetes</taxon>
        <taxon>Pleosporomycetidae</taxon>
        <taxon>Gloniales</taxon>
        <taxon>Gloniaceae</taxon>
        <taxon>Glonium</taxon>
    </lineage>
</organism>
<dbReference type="InterPro" id="IPR007219">
    <property type="entry name" value="XnlR_reg_dom"/>
</dbReference>
<feature type="region of interest" description="Disordered" evidence="8">
    <location>
        <begin position="55"/>
        <end position="103"/>
    </location>
</feature>
<keyword evidence="3" id="KW-0677">Repeat</keyword>
<comment type="subcellular location">
    <subcellularLocation>
        <location evidence="1">Nucleus</location>
    </subcellularLocation>
</comment>
<evidence type="ECO:0000256" key="8">
    <source>
        <dbReference type="SAM" id="MobiDB-lite"/>
    </source>
</evidence>
<dbReference type="GO" id="GO:0005634">
    <property type="term" value="C:nucleus"/>
    <property type="evidence" value="ECO:0007669"/>
    <property type="project" value="UniProtKB-SubCell"/>
</dbReference>
<evidence type="ECO:0000256" key="3">
    <source>
        <dbReference type="ARBA" id="ARBA00022737"/>
    </source>
</evidence>
<dbReference type="PROSITE" id="PS50157">
    <property type="entry name" value="ZINC_FINGER_C2H2_2"/>
    <property type="match status" value="1"/>
</dbReference>
<dbReference type="OrthoDB" id="3945418at2759"/>
<keyword evidence="5" id="KW-0862">Zinc</keyword>
<dbReference type="GO" id="GO:0008270">
    <property type="term" value="F:zinc ion binding"/>
    <property type="evidence" value="ECO:0007669"/>
    <property type="project" value="UniProtKB-KW"/>
</dbReference>
<evidence type="ECO:0000313" key="10">
    <source>
        <dbReference type="EMBL" id="OCL03717.1"/>
    </source>
</evidence>
<keyword evidence="11" id="KW-1185">Reference proteome</keyword>
<dbReference type="GO" id="GO:0000981">
    <property type="term" value="F:DNA-binding transcription factor activity, RNA polymerase II-specific"/>
    <property type="evidence" value="ECO:0007669"/>
    <property type="project" value="InterPro"/>
</dbReference>
<proteinExistence type="predicted"/>
<keyword evidence="2" id="KW-0479">Metal-binding</keyword>
<reference evidence="10 11" key="1">
    <citation type="journal article" date="2016" name="Nat. Commun.">
        <title>Ectomycorrhizal ecology is imprinted in the genome of the dominant symbiotic fungus Cenococcum geophilum.</title>
        <authorList>
            <consortium name="DOE Joint Genome Institute"/>
            <person name="Peter M."/>
            <person name="Kohler A."/>
            <person name="Ohm R.A."/>
            <person name="Kuo A."/>
            <person name="Krutzmann J."/>
            <person name="Morin E."/>
            <person name="Arend M."/>
            <person name="Barry K.W."/>
            <person name="Binder M."/>
            <person name="Choi C."/>
            <person name="Clum A."/>
            <person name="Copeland A."/>
            <person name="Grisel N."/>
            <person name="Haridas S."/>
            <person name="Kipfer T."/>
            <person name="LaButti K."/>
            <person name="Lindquist E."/>
            <person name="Lipzen A."/>
            <person name="Maire R."/>
            <person name="Meier B."/>
            <person name="Mihaltcheva S."/>
            <person name="Molinier V."/>
            <person name="Murat C."/>
            <person name="Poggeler S."/>
            <person name="Quandt C.A."/>
            <person name="Sperisen C."/>
            <person name="Tritt A."/>
            <person name="Tisserant E."/>
            <person name="Crous P.W."/>
            <person name="Henrissat B."/>
            <person name="Nehls U."/>
            <person name="Egli S."/>
            <person name="Spatafora J.W."/>
            <person name="Grigoriev I.V."/>
            <person name="Martin F.M."/>
        </authorList>
    </citation>
    <scope>NUCLEOTIDE SEQUENCE [LARGE SCALE GENOMIC DNA]</scope>
    <source>
        <strain evidence="10 11">CBS 207.34</strain>
    </source>
</reference>
<dbReference type="CDD" id="cd12148">
    <property type="entry name" value="fungal_TF_MHR"/>
    <property type="match status" value="1"/>
</dbReference>
<dbReference type="InterPro" id="IPR013087">
    <property type="entry name" value="Znf_C2H2_type"/>
</dbReference>
<evidence type="ECO:0000256" key="1">
    <source>
        <dbReference type="ARBA" id="ARBA00004123"/>
    </source>
</evidence>
<keyword evidence="6" id="KW-0539">Nucleus</keyword>
<feature type="domain" description="C2H2-type" evidence="9">
    <location>
        <begin position="30"/>
        <end position="57"/>
    </location>
</feature>
<dbReference type="EMBL" id="KV750694">
    <property type="protein sequence ID" value="OCL03717.1"/>
    <property type="molecule type" value="Genomic_DNA"/>
</dbReference>